<dbReference type="InterPro" id="IPR046768">
    <property type="entry name" value="ExoX-like_C"/>
</dbReference>
<dbReference type="Pfam" id="PF20600">
    <property type="entry name" value="ExoX-like_C"/>
    <property type="match status" value="1"/>
</dbReference>
<evidence type="ECO:0000313" key="3">
    <source>
        <dbReference type="Proteomes" id="UP000240357"/>
    </source>
</evidence>
<sequence>MSFIVQDMKNGTVNTLRQRYKINTRNDEYFYTENSILPFGKHKGNTIKCIFKCETNYIEWCLTNADSFCINLDTLKIMQITKPWISDDLDFFQNSEEFILDIRTFEKDKNGFPYSNRIREANFSFSANALEENRIKLATKLNAYNVLRGGDWSSSNPISFKGTTKKNKNTLRLNQFGYT</sequence>
<dbReference type="AlphaFoldDB" id="A0A2T2YHZ8"/>
<reference evidence="2 3" key="1">
    <citation type="submission" date="2018-03" db="EMBL/GenBank/DDBJ databases">
        <title>Adhaeribacter sp. HMF7605 Genome sequencing and assembly.</title>
        <authorList>
            <person name="Kang H."/>
            <person name="Kang J."/>
            <person name="Cha I."/>
            <person name="Kim H."/>
            <person name="Joh K."/>
        </authorList>
    </citation>
    <scope>NUCLEOTIDE SEQUENCE [LARGE SCALE GENOMIC DNA]</scope>
    <source>
        <strain evidence="2 3">HMF7605</strain>
    </source>
</reference>
<accession>A0A2T2YHZ8</accession>
<protein>
    <recommendedName>
        <fullName evidence="1">Exodeoxyribonuclease X-like C-terminal domain-containing protein</fullName>
    </recommendedName>
</protein>
<evidence type="ECO:0000259" key="1">
    <source>
        <dbReference type="Pfam" id="PF20600"/>
    </source>
</evidence>
<name>A0A2T2YHZ8_9BACT</name>
<dbReference type="EMBL" id="PYFT01000001">
    <property type="protein sequence ID" value="PSR55122.1"/>
    <property type="molecule type" value="Genomic_DNA"/>
</dbReference>
<keyword evidence="3" id="KW-1185">Reference proteome</keyword>
<comment type="caution">
    <text evidence="2">The sequence shown here is derived from an EMBL/GenBank/DDBJ whole genome shotgun (WGS) entry which is preliminary data.</text>
</comment>
<feature type="domain" description="Exodeoxyribonuclease X-like C-terminal" evidence="1">
    <location>
        <begin position="39"/>
        <end position="66"/>
    </location>
</feature>
<dbReference type="Proteomes" id="UP000240357">
    <property type="component" value="Unassembled WGS sequence"/>
</dbReference>
<proteinExistence type="predicted"/>
<gene>
    <name evidence="2" type="ORF">AHMF7605_17230</name>
</gene>
<organism evidence="2 3">
    <name type="scientific">Adhaeribacter arboris</name>
    <dbReference type="NCBI Taxonomy" id="2072846"/>
    <lineage>
        <taxon>Bacteria</taxon>
        <taxon>Pseudomonadati</taxon>
        <taxon>Bacteroidota</taxon>
        <taxon>Cytophagia</taxon>
        <taxon>Cytophagales</taxon>
        <taxon>Hymenobacteraceae</taxon>
        <taxon>Adhaeribacter</taxon>
    </lineage>
</organism>
<evidence type="ECO:0000313" key="2">
    <source>
        <dbReference type="EMBL" id="PSR55122.1"/>
    </source>
</evidence>